<accession>D1AH78</accession>
<sequence length="383" mass="45739">MKINHLIGHNGAWNYSIYSEDGIGHEFIMSYLFFSSVNKKILNSLEFKFVDLNLYFLSHEEVYIDYEKDGKKSQSKVNKKLIEKGIVCKKAGDFKINYDLFLKELDRFKYENILIPFFDYNLDLKDKLALNSEKIKEFRENVKQQKEYLSYVVSYDELKNEGNFERILTWITKFDIKGVYLILKDESSSEIKEDIEGLKKYIELIETLKENDLEVHLGYNNNESFLLSVAMPDSITLGTYKNLRIFSKNNFIARQTKKANFKVFSPLLLNTIQQTYVENIEAELRDNEKLNKYFPLNKYLVLKPETSNWQFKEPAVYKYHMFELYKLLKKLPPNKKERKKYIIEKLNKSIEEYNFLTNELRIRFDPKDSGDFLYKWLSVLEQI</sequence>
<reference evidence="1 2" key="2">
    <citation type="journal article" date="2010" name="Stand. Genomic Sci.">
        <title>Complete genome sequence of Sebaldella termitidis type strain (NCTC 11300).</title>
        <authorList>
            <person name="Harmon-Smith M."/>
            <person name="Celia L."/>
            <person name="Chertkov O."/>
            <person name="Lapidus A."/>
            <person name="Copeland A."/>
            <person name="Glavina Del Rio T."/>
            <person name="Nolan M."/>
            <person name="Lucas S."/>
            <person name="Tice H."/>
            <person name="Cheng J.F."/>
            <person name="Han C."/>
            <person name="Detter J.C."/>
            <person name="Bruce D."/>
            <person name="Goodwin L."/>
            <person name="Pitluck S."/>
            <person name="Pati A."/>
            <person name="Liolios K."/>
            <person name="Ivanova N."/>
            <person name="Mavromatis K."/>
            <person name="Mikhailova N."/>
            <person name="Chen A."/>
            <person name="Palaniappan K."/>
            <person name="Land M."/>
            <person name="Hauser L."/>
            <person name="Chang Y.J."/>
            <person name="Jeffries C.D."/>
            <person name="Brettin T."/>
            <person name="Goker M."/>
            <person name="Beck B."/>
            <person name="Bristow J."/>
            <person name="Eisen J.A."/>
            <person name="Markowitz V."/>
            <person name="Hugenholtz P."/>
            <person name="Kyrpides N.C."/>
            <person name="Klenk H.P."/>
            <person name="Chen F."/>
        </authorList>
    </citation>
    <scope>NUCLEOTIDE SEQUENCE [LARGE SCALE GENOMIC DNA]</scope>
    <source>
        <strain evidence="2">ATCC 33386 / NCTC 11300</strain>
    </source>
</reference>
<organism evidence="1 2">
    <name type="scientific">Sebaldella termitidis (strain ATCC 33386 / NCTC 11300)</name>
    <dbReference type="NCBI Taxonomy" id="526218"/>
    <lineage>
        <taxon>Bacteria</taxon>
        <taxon>Fusobacteriati</taxon>
        <taxon>Fusobacteriota</taxon>
        <taxon>Fusobacteriia</taxon>
        <taxon>Fusobacteriales</taxon>
        <taxon>Leptotrichiaceae</taxon>
        <taxon>Sebaldella</taxon>
    </lineage>
</organism>
<dbReference type="EMBL" id="CP001739">
    <property type="protein sequence ID" value="ACZ08112.1"/>
    <property type="molecule type" value="Genomic_DNA"/>
</dbReference>
<dbReference type="STRING" id="526218.Sterm_1245"/>
<protein>
    <submittedName>
        <fullName evidence="1">Uncharacterized protein</fullName>
    </submittedName>
</protein>
<name>D1AH78_SEBTE</name>
<dbReference type="KEGG" id="str:Sterm_1245"/>
<dbReference type="HOGENOM" id="CLU_721394_0_0_0"/>
<dbReference type="RefSeq" id="WP_012860708.1">
    <property type="nucleotide sequence ID" value="NC_013517.1"/>
</dbReference>
<dbReference type="Proteomes" id="UP000000845">
    <property type="component" value="Chromosome"/>
</dbReference>
<evidence type="ECO:0000313" key="2">
    <source>
        <dbReference type="Proteomes" id="UP000000845"/>
    </source>
</evidence>
<dbReference type="AlphaFoldDB" id="D1AH78"/>
<gene>
    <name evidence="1" type="ordered locus">Sterm_1245</name>
</gene>
<evidence type="ECO:0000313" key="1">
    <source>
        <dbReference type="EMBL" id="ACZ08112.1"/>
    </source>
</evidence>
<keyword evidence="2" id="KW-1185">Reference proteome</keyword>
<proteinExistence type="predicted"/>
<reference evidence="2" key="1">
    <citation type="submission" date="2009-09" db="EMBL/GenBank/DDBJ databases">
        <title>The complete chromosome of Sebaldella termitidis ATCC 33386.</title>
        <authorList>
            <consortium name="US DOE Joint Genome Institute (JGI-PGF)"/>
            <person name="Lucas S."/>
            <person name="Copeland A."/>
            <person name="Lapidus A."/>
            <person name="Glavina del Rio T."/>
            <person name="Dalin E."/>
            <person name="Tice H."/>
            <person name="Bruce D."/>
            <person name="Goodwin L."/>
            <person name="Pitluck S."/>
            <person name="Kyrpides N."/>
            <person name="Mavromatis K."/>
            <person name="Ivanova N."/>
            <person name="Mikhailova N."/>
            <person name="Sims D."/>
            <person name="Meincke L."/>
            <person name="Brettin T."/>
            <person name="Detter J.C."/>
            <person name="Han C."/>
            <person name="Larimer F."/>
            <person name="Land M."/>
            <person name="Hauser L."/>
            <person name="Markowitz V."/>
            <person name="Cheng J.F."/>
            <person name="Hugenholtz P."/>
            <person name="Woyke T."/>
            <person name="Wu D."/>
            <person name="Eisen J.A."/>
        </authorList>
    </citation>
    <scope>NUCLEOTIDE SEQUENCE [LARGE SCALE GENOMIC DNA]</scope>
    <source>
        <strain evidence="2">ATCC 33386 / NCTC 11300</strain>
    </source>
</reference>